<dbReference type="Pfam" id="PF01636">
    <property type="entry name" value="APH"/>
    <property type="match status" value="1"/>
</dbReference>
<proteinExistence type="predicted"/>
<feature type="domain" description="Aminoglycoside phosphotransferase" evidence="3">
    <location>
        <begin position="106"/>
        <end position="259"/>
    </location>
</feature>
<gene>
    <name evidence="4" type="ORF">VTK73DRAFT_10310</name>
</gene>
<dbReference type="InterPro" id="IPR011009">
    <property type="entry name" value="Kinase-like_dom_sf"/>
</dbReference>
<evidence type="ECO:0000256" key="1">
    <source>
        <dbReference type="SAM" id="MobiDB-lite"/>
    </source>
</evidence>
<evidence type="ECO:0000259" key="3">
    <source>
        <dbReference type="Pfam" id="PF01636"/>
    </source>
</evidence>
<dbReference type="SUPFAM" id="SSF56112">
    <property type="entry name" value="Protein kinase-like (PK-like)"/>
    <property type="match status" value="1"/>
</dbReference>
<dbReference type="Proteomes" id="UP001586593">
    <property type="component" value="Unassembled WGS sequence"/>
</dbReference>
<evidence type="ECO:0000313" key="5">
    <source>
        <dbReference type="Proteomes" id="UP001586593"/>
    </source>
</evidence>
<keyword evidence="5" id="KW-1185">Reference proteome</keyword>
<name>A0ABR3XG71_9PEZI</name>
<evidence type="ECO:0000313" key="4">
    <source>
        <dbReference type="EMBL" id="KAL1874941.1"/>
    </source>
</evidence>
<dbReference type="InterPro" id="IPR002575">
    <property type="entry name" value="Aminoglycoside_PTrfase"/>
</dbReference>
<organism evidence="4 5">
    <name type="scientific">Phialemonium thermophilum</name>
    <dbReference type="NCBI Taxonomy" id="223376"/>
    <lineage>
        <taxon>Eukaryota</taxon>
        <taxon>Fungi</taxon>
        <taxon>Dikarya</taxon>
        <taxon>Ascomycota</taxon>
        <taxon>Pezizomycotina</taxon>
        <taxon>Sordariomycetes</taxon>
        <taxon>Sordariomycetidae</taxon>
        <taxon>Cephalothecales</taxon>
        <taxon>Cephalothecaceae</taxon>
        <taxon>Phialemonium</taxon>
    </lineage>
</organism>
<dbReference type="Gene3D" id="3.90.1200.10">
    <property type="match status" value="1"/>
</dbReference>
<accession>A0ABR3XG71</accession>
<keyword evidence="2" id="KW-1133">Transmembrane helix</keyword>
<feature type="region of interest" description="Disordered" evidence="1">
    <location>
        <begin position="1"/>
        <end position="30"/>
    </location>
</feature>
<reference evidence="4 5" key="1">
    <citation type="journal article" date="2024" name="Commun. Biol.">
        <title>Comparative genomic analysis of thermophilic fungi reveals convergent evolutionary adaptations and gene losses.</title>
        <authorList>
            <person name="Steindorff A.S."/>
            <person name="Aguilar-Pontes M.V."/>
            <person name="Robinson A.J."/>
            <person name="Andreopoulos B."/>
            <person name="LaButti K."/>
            <person name="Kuo A."/>
            <person name="Mondo S."/>
            <person name="Riley R."/>
            <person name="Otillar R."/>
            <person name="Haridas S."/>
            <person name="Lipzen A."/>
            <person name="Grimwood J."/>
            <person name="Schmutz J."/>
            <person name="Clum A."/>
            <person name="Reid I.D."/>
            <person name="Moisan M.C."/>
            <person name="Butler G."/>
            <person name="Nguyen T.T.M."/>
            <person name="Dewar K."/>
            <person name="Conant G."/>
            <person name="Drula E."/>
            <person name="Henrissat B."/>
            <person name="Hansel C."/>
            <person name="Singer S."/>
            <person name="Hutchinson M.I."/>
            <person name="de Vries R.P."/>
            <person name="Natvig D.O."/>
            <person name="Powell A.J."/>
            <person name="Tsang A."/>
            <person name="Grigoriev I.V."/>
        </authorList>
    </citation>
    <scope>NUCLEOTIDE SEQUENCE [LARGE SCALE GENOMIC DNA]</scope>
    <source>
        <strain evidence="4 5">ATCC 24622</strain>
    </source>
</reference>
<keyword evidence="2" id="KW-0472">Membrane</keyword>
<comment type="caution">
    <text evidence="4">The sequence shown here is derived from an EMBL/GenBank/DDBJ whole genome shotgun (WGS) entry which is preliminary data.</text>
</comment>
<keyword evidence="2" id="KW-0812">Transmembrane</keyword>
<protein>
    <recommendedName>
        <fullName evidence="3">Aminoglycoside phosphotransferase domain-containing protein</fullName>
    </recommendedName>
</protein>
<sequence>MDQAPTAAIMSTDGPGAGLDQPSAPSVPDLGSDEEILAALARFRANYRNRPQGKPGRPEDGGSYTGFAYPSDANPLAWVKIAKTPGEPRMHRFAYEQLLAVPEERRRGIRVPQIYRVIDNGSLTCIVMEYVRGTTVETLYESKRLDEALLDRLTDRVAQALSLFLHFPVPPGTKPGAGEGSLIRHIMFKWQEAVIEYDSVAQLEAHLNNIIRVRGGTLTLNFTNERMCFCYTDLHDHNFIYTGADDDTLIIIDFEHAAFLPVSFMAYAIFCGPYFFSGTATGKRMRSVFAEGEGEDNKNLHAMAILQHVLTVAYPTIGQPAHPTVCLSRQARLTFPNRTTTTGLMSPCAV</sequence>
<feature type="transmembrane region" description="Helical" evidence="2">
    <location>
        <begin position="258"/>
        <end position="276"/>
    </location>
</feature>
<evidence type="ECO:0000256" key="2">
    <source>
        <dbReference type="SAM" id="Phobius"/>
    </source>
</evidence>
<dbReference type="EMBL" id="JAZHXJ010000097">
    <property type="protein sequence ID" value="KAL1874941.1"/>
    <property type="molecule type" value="Genomic_DNA"/>
</dbReference>